<evidence type="ECO:0000313" key="2">
    <source>
        <dbReference type="Proteomes" id="UP000620559"/>
    </source>
</evidence>
<organism evidence="1 2">
    <name type="scientific">Plectonema cf. radiosum LEGE 06105</name>
    <dbReference type="NCBI Taxonomy" id="945769"/>
    <lineage>
        <taxon>Bacteria</taxon>
        <taxon>Bacillati</taxon>
        <taxon>Cyanobacteriota</taxon>
        <taxon>Cyanophyceae</taxon>
        <taxon>Oscillatoriophycideae</taxon>
        <taxon>Oscillatoriales</taxon>
        <taxon>Microcoleaceae</taxon>
        <taxon>Plectonema</taxon>
    </lineage>
</organism>
<protein>
    <submittedName>
        <fullName evidence="1">Uncharacterized protein</fullName>
    </submittedName>
</protein>
<evidence type="ECO:0000313" key="1">
    <source>
        <dbReference type="EMBL" id="MBE9212133.1"/>
    </source>
</evidence>
<accession>A0A8J7F1R9</accession>
<comment type="caution">
    <text evidence="1">The sequence shown here is derived from an EMBL/GenBank/DDBJ whole genome shotgun (WGS) entry which is preliminary data.</text>
</comment>
<sequence>MNLRIAISEARWADVFAVDGFKLFAACDRSHPQKIALFLELVSLCR</sequence>
<dbReference type="RefSeq" id="WP_193917786.1">
    <property type="nucleotide sequence ID" value="NZ_JADEWL010000011.1"/>
</dbReference>
<reference evidence="1" key="1">
    <citation type="submission" date="2020-10" db="EMBL/GenBank/DDBJ databases">
        <authorList>
            <person name="Castelo-Branco R."/>
            <person name="Eusebio N."/>
            <person name="Adriana R."/>
            <person name="Vieira A."/>
            <person name="Brugerolle De Fraissinette N."/>
            <person name="Rezende De Castro R."/>
            <person name="Schneider M.P."/>
            <person name="Vasconcelos V."/>
            <person name="Leao P.N."/>
        </authorList>
    </citation>
    <scope>NUCLEOTIDE SEQUENCE</scope>
    <source>
        <strain evidence="1">LEGE 06105</strain>
    </source>
</reference>
<proteinExistence type="predicted"/>
<dbReference type="Proteomes" id="UP000620559">
    <property type="component" value="Unassembled WGS sequence"/>
</dbReference>
<keyword evidence="2" id="KW-1185">Reference proteome</keyword>
<dbReference type="AlphaFoldDB" id="A0A8J7F1R9"/>
<name>A0A8J7F1R9_9CYAN</name>
<gene>
    <name evidence="1" type="ORF">IQ247_05300</name>
</gene>
<dbReference type="EMBL" id="JADEWL010000011">
    <property type="protein sequence ID" value="MBE9212133.1"/>
    <property type="molecule type" value="Genomic_DNA"/>
</dbReference>